<accession>A0A1H3SQE5</accession>
<dbReference type="PANTHER" id="PTHR39335:SF1">
    <property type="entry name" value="BLL4220 PROTEIN"/>
    <property type="match status" value="1"/>
</dbReference>
<dbReference type="InterPro" id="IPR005297">
    <property type="entry name" value="Lipoprotein_repeat"/>
</dbReference>
<evidence type="ECO:0000313" key="5">
    <source>
        <dbReference type="Proteomes" id="UP000595064"/>
    </source>
</evidence>
<evidence type="ECO:0000256" key="1">
    <source>
        <dbReference type="SAM" id="SignalP"/>
    </source>
</evidence>
<keyword evidence="3" id="KW-0449">Lipoprotein</keyword>
<dbReference type="EMBL" id="FNPE01000022">
    <property type="protein sequence ID" value="SDZ40164.1"/>
    <property type="molecule type" value="Genomic_DNA"/>
</dbReference>
<evidence type="ECO:0000313" key="4">
    <source>
        <dbReference type="Proteomes" id="UP000183417"/>
    </source>
</evidence>
<keyword evidence="1" id="KW-0732">Signal</keyword>
<dbReference type="AlphaFoldDB" id="A0A1H3SQE5"/>
<dbReference type="EMBL" id="CP065748">
    <property type="protein sequence ID" value="QPS83132.1"/>
    <property type="molecule type" value="Genomic_DNA"/>
</dbReference>
<dbReference type="PANTHER" id="PTHR39335">
    <property type="entry name" value="BLL4220 PROTEIN"/>
    <property type="match status" value="1"/>
</dbReference>
<feature type="chain" id="PRO_5044558540" evidence="1">
    <location>
        <begin position="33"/>
        <end position="138"/>
    </location>
</feature>
<dbReference type="Pfam" id="PF03640">
    <property type="entry name" value="Lipoprotein_15"/>
    <property type="match status" value="2"/>
</dbReference>
<dbReference type="Proteomes" id="UP000183417">
    <property type="component" value="Unassembled WGS sequence"/>
</dbReference>
<protein>
    <submittedName>
        <fullName evidence="3">Predicted lipoprotein with conserved Yx(FWY)xxD motif</fullName>
    </submittedName>
</protein>
<dbReference type="PIRSF" id="PIRSF029720">
    <property type="entry name" value="UCP029720"/>
    <property type="match status" value="1"/>
</dbReference>
<keyword evidence="5" id="KW-1185">Reference proteome</keyword>
<reference evidence="2 5" key="2">
    <citation type="submission" date="2020-12" db="EMBL/GenBank/DDBJ databases">
        <title>FDA dAtabase for Regulatory Grade micrObial Sequences (FDA-ARGOS): Supporting development and validation of Infectious Disease Dx tests.</title>
        <authorList>
            <person name="Sproer C."/>
            <person name="Gronow S."/>
            <person name="Severitt S."/>
            <person name="Schroder I."/>
            <person name="Tallon L."/>
            <person name="Sadzewicz L."/>
            <person name="Zhao X."/>
            <person name="Boylan J."/>
            <person name="Ott S."/>
            <person name="Bowen H."/>
            <person name="Vavikolanu K."/>
            <person name="Mehta A."/>
            <person name="Aluvathingal J."/>
            <person name="Nadendla S."/>
            <person name="Lowell S."/>
            <person name="Myers T."/>
            <person name="Yan Y."/>
            <person name="Sichtig H."/>
        </authorList>
    </citation>
    <scope>NUCLEOTIDE SEQUENCE [LARGE SCALE GENOMIC DNA]</scope>
    <source>
        <strain evidence="2 5">FDAARGOS_890</strain>
    </source>
</reference>
<dbReference type="GO" id="GO:0043448">
    <property type="term" value="P:alkane catabolic process"/>
    <property type="evidence" value="ECO:0007669"/>
    <property type="project" value="TreeGrafter"/>
</dbReference>
<evidence type="ECO:0000313" key="3">
    <source>
        <dbReference type="EMBL" id="SDZ40164.1"/>
    </source>
</evidence>
<proteinExistence type="predicted"/>
<organism evidence="3 4">
    <name type="scientific">Delftia lacustris</name>
    <dbReference type="NCBI Taxonomy" id="558537"/>
    <lineage>
        <taxon>Bacteria</taxon>
        <taxon>Pseudomonadati</taxon>
        <taxon>Pseudomonadota</taxon>
        <taxon>Betaproteobacteria</taxon>
        <taxon>Burkholderiales</taxon>
        <taxon>Comamonadaceae</taxon>
        <taxon>Delftia</taxon>
    </lineage>
</organism>
<name>A0A1H3SQE5_9BURK</name>
<dbReference type="KEGG" id="dla:I6G47_08680"/>
<feature type="signal peptide" evidence="1">
    <location>
        <begin position="1"/>
        <end position="32"/>
    </location>
</feature>
<evidence type="ECO:0000313" key="2">
    <source>
        <dbReference type="EMBL" id="QPS83132.1"/>
    </source>
</evidence>
<dbReference type="InterPro" id="IPR014558">
    <property type="entry name" value="UCP029720"/>
</dbReference>
<sequence length="138" mass="14138">MKKLGMKLGTCAFTAALTLALAGCYSAPAANASGQTPPSAVSVQNGILVGANGMTLYTFDKDTAGSGKSVCNGPCATNWPPLMGKQAPSGGNYSVIQRDDGSSQIAYKGKPLYYWVKDGKAGDTTGDGVMGVWHTARP</sequence>
<gene>
    <name evidence="2" type="ORF">I6G47_08680</name>
    <name evidence="3" type="ORF">SAMN05421547_12221</name>
</gene>
<dbReference type="PROSITE" id="PS51257">
    <property type="entry name" value="PROKAR_LIPOPROTEIN"/>
    <property type="match status" value="1"/>
</dbReference>
<dbReference type="GeneID" id="94693208"/>
<dbReference type="Proteomes" id="UP000595064">
    <property type="component" value="Chromosome"/>
</dbReference>
<dbReference type="RefSeq" id="WP_016448871.1">
    <property type="nucleotide sequence ID" value="NZ_AP025556.1"/>
</dbReference>
<reference evidence="3 4" key="1">
    <citation type="submission" date="2016-10" db="EMBL/GenBank/DDBJ databases">
        <authorList>
            <person name="de Groot N.N."/>
        </authorList>
    </citation>
    <scope>NUCLEOTIDE SEQUENCE [LARGE SCALE GENOMIC DNA]</scope>
    <source>
        <strain evidence="3 4">LMG 24775</strain>
    </source>
</reference>